<organism evidence="1 2">
    <name type="scientific">Salininema proteolyticum</name>
    <dbReference type="NCBI Taxonomy" id="1607685"/>
    <lineage>
        <taxon>Bacteria</taxon>
        <taxon>Bacillati</taxon>
        <taxon>Actinomycetota</taxon>
        <taxon>Actinomycetes</taxon>
        <taxon>Glycomycetales</taxon>
        <taxon>Glycomycetaceae</taxon>
        <taxon>Salininema</taxon>
    </lineage>
</organism>
<dbReference type="PANTHER" id="PTHR31460">
    <property type="match status" value="1"/>
</dbReference>
<evidence type="ECO:0008006" key="3">
    <source>
        <dbReference type="Google" id="ProtNLM"/>
    </source>
</evidence>
<accession>A0ABV8TTW2</accession>
<gene>
    <name evidence="1" type="ORF">ACFPET_02305</name>
</gene>
<dbReference type="RefSeq" id="WP_380617762.1">
    <property type="nucleotide sequence ID" value="NZ_JBHSDK010000002.1"/>
</dbReference>
<dbReference type="InterPro" id="IPR011042">
    <property type="entry name" value="6-blade_b-propeller_TolB-like"/>
</dbReference>
<dbReference type="EMBL" id="JBHSDK010000002">
    <property type="protein sequence ID" value="MFC4334027.1"/>
    <property type="molecule type" value="Genomic_DNA"/>
</dbReference>
<dbReference type="InterPro" id="IPR053224">
    <property type="entry name" value="Sensory_adhesion_molecule"/>
</dbReference>
<evidence type="ECO:0000313" key="1">
    <source>
        <dbReference type="EMBL" id="MFC4334027.1"/>
    </source>
</evidence>
<dbReference type="InterPro" id="IPR006311">
    <property type="entry name" value="TAT_signal"/>
</dbReference>
<evidence type="ECO:0000313" key="2">
    <source>
        <dbReference type="Proteomes" id="UP001595823"/>
    </source>
</evidence>
<protein>
    <recommendedName>
        <fullName evidence="3">Sugar lactone lactonase YvrE</fullName>
    </recommendedName>
</protein>
<name>A0ABV8TTW2_9ACTN</name>
<dbReference type="PANTHER" id="PTHR31460:SF3">
    <property type="entry name" value="MESOCENTIN"/>
    <property type="match status" value="1"/>
</dbReference>
<proteinExistence type="predicted"/>
<comment type="caution">
    <text evidence="1">The sequence shown here is derived from an EMBL/GenBank/DDBJ whole genome shotgun (WGS) entry which is preliminary data.</text>
</comment>
<reference evidence="2" key="1">
    <citation type="journal article" date="2019" name="Int. J. Syst. Evol. Microbiol.">
        <title>The Global Catalogue of Microorganisms (GCM) 10K type strain sequencing project: providing services to taxonomists for standard genome sequencing and annotation.</title>
        <authorList>
            <consortium name="The Broad Institute Genomics Platform"/>
            <consortium name="The Broad Institute Genome Sequencing Center for Infectious Disease"/>
            <person name="Wu L."/>
            <person name="Ma J."/>
        </authorList>
    </citation>
    <scope>NUCLEOTIDE SEQUENCE [LARGE SCALE GENOMIC DNA]</scope>
    <source>
        <strain evidence="2">IBRC-M 10908</strain>
    </source>
</reference>
<sequence length="343" mass="36071">MKNANVSTGTRHTFGRRGLLAGLGLGTAASLLAPSVSRAAEGGMPSVIEGTSHELHPEGIAWDPLRNRFILGSVRHGKLVSVDRCGTVRPFADDGVMVSTVGVRVDPARQRVYTPFQDVGVGTRSTPETTGKQSGLGVFDLYTGSLIHRVDLSAVPGGSDGPHGANDAAHDPFGNAYVTDLAAGEVYRVDRFGRPELLIADPDRLGADGAGPNGIVYHPDGYLLVVSYRTGRLWRLDPAAPGLMTEVELEAPAAGSDGMAWTADGGLAVVCNDLDAPGTPSVVVYRSGDGWYSAAAESVRPWPEESPTTAVTTHWGTYVVEGRLAGLLDGSGRLSDEFTIRRL</sequence>
<dbReference type="Gene3D" id="2.120.10.30">
    <property type="entry name" value="TolB, C-terminal domain"/>
    <property type="match status" value="1"/>
</dbReference>
<dbReference type="SUPFAM" id="SSF75011">
    <property type="entry name" value="3-carboxy-cis,cis-mucoante lactonizing enzyme"/>
    <property type="match status" value="1"/>
</dbReference>
<dbReference type="Proteomes" id="UP001595823">
    <property type="component" value="Unassembled WGS sequence"/>
</dbReference>
<dbReference type="PROSITE" id="PS51318">
    <property type="entry name" value="TAT"/>
    <property type="match status" value="1"/>
</dbReference>
<keyword evidence="2" id="KW-1185">Reference proteome</keyword>